<sequence>MYLRAQTRTKLTTYLFSATFLISVFTVGAPNLLPCPANNAFDAETKHKDEEWKNKRVVISKR</sequence>
<evidence type="ECO:0000256" key="1">
    <source>
        <dbReference type="SAM" id="Phobius"/>
    </source>
</evidence>
<reference evidence="2" key="2">
    <citation type="submission" date="2014-06" db="EMBL/GenBank/DDBJ databases">
        <title>The complete genome of Blastobotrys (Arxula) adeninivorans LS3 - a yeast of biotechnological interest.</title>
        <authorList>
            <person name="Kunze G."/>
            <person name="Gaillardin C."/>
            <person name="Czernicka M."/>
            <person name="Durrens P."/>
            <person name="Martin T."/>
            <person name="Boer E."/>
            <person name="Gabaldon T."/>
            <person name="Cruz J."/>
            <person name="Talla E."/>
            <person name="Marck C."/>
            <person name="Goffeau A."/>
            <person name="Barbe V."/>
            <person name="Baret P."/>
            <person name="Baronian K."/>
            <person name="Beier S."/>
            <person name="Bleykasten C."/>
            <person name="Bode R."/>
            <person name="Casaregola S."/>
            <person name="Despons L."/>
            <person name="Fairhead C."/>
            <person name="Giersberg M."/>
            <person name="Gierski P."/>
            <person name="Hahnel U."/>
            <person name="Hartmann A."/>
            <person name="Jankowska D."/>
            <person name="Jubin C."/>
            <person name="Jung P."/>
            <person name="Lafontaine I."/>
            <person name="Leh-Louis V."/>
            <person name="Lemaire M."/>
            <person name="Marcet-Houben M."/>
            <person name="Mascher M."/>
            <person name="Morel G."/>
            <person name="Richard G.-F."/>
            <person name="Riechen J."/>
            <person name="Sacerdot C."/>
            <person name="Sarkar A."/>
            <person name="Savel G."/>
            <person name="Schacherer J."/>
            <person name="Sherman D."/>
            <person name="Straub M.-L."/>
            <person name="Stein N."/>
            <person name="Thierry A."/>
            <person name="Trautwein-Schult A."/>
            <person name="Westhof E."/>
            <person name="Worch S."/>
            <person name="Dujon B."/>
            <person name="Souciet J.-L."/>
            <person name="Wincker P."/>
            <person name="Scholz U."/>
            <person name="Neuveglise N."/>
        </authorList>
    </citation>
    <scope>NUCLEOTIDE SEQUENCE</scope>
    <source>
        <strain evidence="2">LS3</strain>
    </source>
</reference>
<keyword evidence="1" id="KW-1133">Transmembrane helix</keyword>
<dbReference type="EMBL" id="HG937691">
    <property type="protein sequence ID" value="CDP33590.1"/>
    <property type="molecule type" value="Genomic_DNA"/>
</dbReference>
<gene>
    <name evidence="2" type="ORF">GNLVRS02_ARAD1A12782g</name>
</gene>
<dbReference type="GO" id="GO:0005759">
    <property type="term" value="C:mitochondrial matrix"/>
    <property type="evidence" value="ECO:0007669"/>
    <property type="project" value="TreeGrafter"/>
</dbReference>
<dbReference type="GO" id="GO:0033617">
    <property type="term" value="P:mitochondrial respiratory chain complex IV assembly"/>
    <property type="evidence" value="ECO:0007669"/>
    <property type="project" value="InterPro"/>
</dbReference>
<name>A0A060SXF5_BLAAD</name>
<dbReference type="PhylomeDB" id="A0A060SXF5"/>
<proteinExistence type="predicted"/>
<accession>A0A060SXF5</accession>
<dbReference type="Pfam" id="PF17051">
    <property type="entry name" value="COA2"/>
    <property type="match status" value="1"/>
</dbReference>
<dbReference type="AlphaFoldDB" id="A0A060SXF5"/>
<keyword evidence="1" id="KW-0472">Membrane</keyword>
<evidence type="ECO:0000313" key="2">
    <source>
        <dbReference type="EMBL" id="CDP33590.1"/>
    </source>
</evidence>
<protein>
    <submittedName>
        <fullName evidence="2">ARAD1A12782p</fullName>
    </submittedName>
</protein>
<dbReference type="PANTHER" id="PTHR40020">
    <property type="entry name" value="CYTOCHROME C OXIDASE ASSEMBLY FACTOR 2"/>
    <property type="match status" value="1"/>
</dbReference>
<keyword evidence="1" id="KW-0812">Transmembrane</keyword>
<organism evidence="2">
    <name type="scientific">Blastobotrys adeninivorans</name>
    <name type="common">Yeast</name>
    <name type="synonym">Arxula adeninivorans</name>
    <dbReference type="NCBI Taxonomy" id="409370"/>
    <lineage>
        <taxon>Eukaryota</taxon>
        <taxon>Fungi</taxon>
        <taxon>Dikarya</taxon>
        <taxon>Ascomycota</taxon>
        <taxon>Saccharomycotina</taxon>
        <taxon>Dipodascomycetes</taxon>
        <taxon>Dipodascales</taxon>
        <taxon>Trichomonascaceae</taxon>
        <taxon>Blastobotrys</taxon>
    </lineage>
</organism>
<dbReference type="InterPro" id="IPR031459">
    <property type="entry name" value="Coa2"/>
</dbReference>
<dbReference type="PANTHER" id="PTHR40020:SF1">
    <property type="entry name" value="CYTOCHROME C OXIDASE ASSEMBLY FACTOR 2"/>
    <property type="match status" value="1"/>
</dbReference>
<reference evidence="2" key="1">
    <citation type="submission" date="2014-02" db="EMBL/GenBank/DDBJ databases">
        <authorList>
            <person name="Genoscope - CEA"/>
        </authorList>
    </citation>
    <scope>NUCLEOTIDE SEQUENCE</scope>
    <source>
        <strain evidence="2">LS3</strain>
    </source>
</reference>
<feature type="transmembrane region" description="Helical" evidence="1">
    <location>
        <begin position="12"/>
        <end position="33"/>
    </location>
</feature>